<reference evidence="2" key="2">
    <citation type="submission" date="2023-01" db="EMBL/GenBank/DDBJ databases">
        <authorList>
            <person name="Sun Q."/>
            <person name="Evtushenko L."/>
        </authorList>
    </citation>
    <scope>NUCLEOTIDE SEQUENCE</scope>
    <source>
        <strain evidence="2">VKM B-2789</strain>
    </source>
</reference>
<feature type="region of interest" description="Disordered" evidence="1">
    <location>
        <begin position="1"/>
        <end position="24"/>
    </location>
</feature>
<dbReference type="Proteomes" id="UP001143330">
    <property type="component" value="Unassembled WGS sequence"/>
</dbReference>
<gene>
    <name evidence="2" type="ORF">GCM10017653_37550</name>
</gene>
<reference evidence="2" key="1">
    <citation type="journal article" date="2014" name="Int. J. Syst. Evol. Microbiol.">
        <title>Complete genome sequence of Corynebacterium casei LMG S-19264T (=DSM 44701T), isolated from a smear-ripened cheese.</title>
        <authorList>
            <consortium name="US DOE Joint Genome Institute (JGI-PGF)"/>
            <person name="Walter F."/>
            <person name="Albersmeier A."/>
            <person name="Kalinowski J."/>
            <person name="Ruckert C."/>
        </authorList>
    </citation>
    <scope>NUCLEOTIDE SEQUENCE</scope>
    <source>
        <strain evidence="2">VKM B-2789</strain>
    </source>
</reference>
<organism evidence="2 3">
    <name type="scientific">Ancylobacter defluvii</name>
    <dbReference type="NCBI Taxonomy" id="1282440"/>
    <lineage>
        <taxon>Bacteria</taxon>
        <taxon>Pseudomonadati</taxon>
        <taxon>Pseudomonadota</taxon>
        <taxon>Alphaproteobacteria</taxon>
        <taxon>Hyphomicrobiales</taxon>
        <taxon>Xanthobacteraceae</taxon>
        <taxon>Ancylobacter</taxon>
    </lineage>
</organism>
<accession>A0A9W6K0Y4</accession>
<evidence type="ECO:0000313" key="2">
    <source>
        <dbReference type="EMBL" id="GLK85685.1"/>
    </source>
</evidence>
<keyword evidence="3" id="KW-1185">Reference proteome</keyword>
<proteinExistence type="predicted"/>
<comment type="caution">
    <text evidence="2">The sequence shown here is derived from an EMBL/GenBank/DDBJ whole genome shotgun (WGS) entry which is preliminary data.</text>
</comment>
<sequence length="155" mass="16277">MSTHNSTAPIVISDDEERSPAPASAVVVDDHPVVVVDEDAGLGGELPTRAQRNPNGSVSLPLRRPVAILRKSSHHGDRQETIDVLTFRELNGADLRAVAATAEAHKPIVMLARSAGINEAVMGKVYDNMSAADIADASTVVASFFGDGPKGKTRS</sequence>
<evidence type="ECO:0008006" key="4">
    <source>
        <dbReference type="Google" id="ProtNLM"/>
    </source>
</evidence>
<evidence type="ECO:0000256" key="1">
    <source>
        <dbReference type="SAM" id="MobiDB-lite"/>
    </source>
</evidence>
<protein>
    <recommendedName>
        <fullName evidence="4">Tail assembly chaperone E/41/14-like protein</fullName>
    </recommendedName>
</protein>
<dbReference type="RefSeq" id="WP_213359379.1">
    <property type="nucleotide sequence ID" value="NZ_BSFM01000017.1"/>
</dbReference>
<dbReference type="EMBL" id="BSFM01000017">
    <property type="protein sequence ID" value="GLK85685.1"/>
    <property type="molecule type" value="Genomic_DNA"/>
</dbReference>
<name>A0A9W6K0Y4_9HYPH</name>
<evidence type="ECO:0000313" key="3">
    <source>
        <dbReference type="Proteomes" id="UP001143330"/>
    </source>
</evidence>
<dbReference type="InterPro" id="IPR019289">
    <property type="entry name" value="Phage_tail_E/E"/>
</dbReference>
<dbReference type="Pfam" id="PF10109">
    <property type="entry name" value="Phage_TAC_7"/>
    <property type="match status" value="1"/>
</dbReference>
<dbReference type="AlphaFoldDB" id="A0A9W6K0Y4"/>